<dbReference type="GO" id="GO:0004252">
    <property type="term" value="F:serine-type endopeptidase activity"/>
    <property type="evidence" value="ECO:0007669"/>
    <property type="project" value="UniProtKB-UniRule"/>
</dbReference>
<dbReference type="SUPFAM" id="SSF56219">
    <property type="entry name" value="DNase I-like"/>
    <property type="match status" value="1"/>
</dbReference>
<dbReference type="InterPro" id="IPR023828">
    <property type="entry name" value="Peptidase_S8_Ser-AS"/>
</dbReference>
<reference evidence="12" key="1">
    <citation type="submission" date="2018-11" db="EMBL/GenBank/DDBJ databases">
        <authorList>
            <person name="Alioto T."/>
            <person name="Alioto T."/>
        </authorList>
    </citation>
    <scope>NUCLEOTIDE SEQUENCE</scope>
</reference>
<dbReference type="Proteomes" id="UP000596742">
    <property type="component" value="Unassembled WGS sequence"/>
</dbReference>
<comment type="similarity">
    <text evidence="1">Belongs to the peptidase S8 family. Furin subfamily.</text>
</comment>
<accession>A0A8B6HIY1</accession>
<feature type="active site" description="Charge relay system" evidence="8 9">
    <location>
        <position position="113"/>
    </location>
</feature>
<evidence type="ECO:0000256" key="7">
    <source>
        <dbReference type="ARBA" id="ARBA00022837"/>
    </source>
</evidence>
<dbReference type="Pfam" id="PF01483">
    <property type="entry name" value="P_proprotein"/>
    <property type="match status" value="1"/>
</dbReference>
<comment type="caution">
    <text evidence="12">The sequence shown here is derived from an EMBL/GenBank/DDBJ whole genome shotgun (WGS) entry which is preliminary data.</text>
</comment>
<keyword evidence="6 9" id="KW-0720">Serine protease</keyword>
<dbReference type="GO" id="GO:0005802">
    <property type="term" value="C:trans-Golgi network"/>
    <property type="evidence" value="ECO:0007669"/>
    <property type="project" value="TreeGrafter"/>
</dbReference>
<dbReference type="GO" id="GO:0000139">
    <property type="term" value="C:Golgi membrane"/>
    <property type="evidence" value="ECO:0007669"/>
    <property type="project" value="TreeGrafter"/>
</dbReference>
<dbReference type="InterPro" id="IPR022398">
    <property type="entry name" value="Peptidase_S8_His-AS"/>
</dbReference>
<name>A0A8B6HIY1_MYTGA</name>
<dbReference type="PROSITE" id="PS51829">
    <property type="entry name" value="P_HOMO_B"/>
    <property type="match status" value="1"/>
</dbReference>
<dbReference type="GO" id="GO:0016485">
    <property type="term" value="P:protein processing"/>
    <property type="evidence" value="ECO:0007669"/>
    <property type="project" value="TreeGrafter"/>
</dbReference>
<keyword evidence="5 9" id="KW-0378">Hydrolase</keyword>
<keyword evidence="10" id="KW-0812">Transmembrane</keyword>
<dbReference type="SUPFAM" id="SSF49785">
    <property type="entry name" value="Galactose-binding domain-like"/>
    <property type="match status" value="1"/>
</dbReference>
<dbReference type="InterPro" id="IPR000209">
    <property type="entry name" value="Peptidase_S8/S53_dom"/>
</dbReference>
<evidence type="ECO:0000256" key="1">
    <source>
        <dbReference type="ARBA" id="ARBA00005325"/>
    </source>
</evidence>
<evidence type="ECO:0000256" key="8">
    <source>
        <dbReference type="PIRSR" id="PIRSR615500-1"/>
    </source>
</evidence>
<dbReference type="InterPro" id="IPR034182">
    <property type="entry name" value="Kexin/furin"/>
</dbReference>
<evidence type="ECO:0000256" key="10">
    <source>
        <dbReference type="SAM" id="Phobius"/>
    </source>
</evidence>
<keyword evidence="3" id="KW-0165">Cleavage on pair of basic residues</keyword>
<evidence type="ECO:0000256" key="4">
    <source>
        <dbReference type="ARBA" id="ARBA00022729"/>
    </source>
</evidence>
<evidence type="ECO:0000256" key="2">
    <source>
        <dbReference type="ARBA" id="ARBA00022670"/>
    </source>
</evidence>
<organism evidence="12 13">
    <name type="scientific">Mytilus galloprovincialis</name>
    <name type="common">Mediterranean mussel</name>
    <dbReference type="NCBI Taxonomy" id="29158"/>
    <lineage>
        <taxon>Eukaryota</taxon>
        <taxon>Metazoa</taxon>
        <taxon>Spiralia</taxon>
        <taxon>Lophotrochozoa</taxon>
        <taxon>Mollusca</taxon>
        <taxon>Bivalvia</taxon>
        <taxon>Autobranchia</taxon>
        <taxon>Pteriomorphia</taxon>
        <taxon>Mytilida</taxon>
        <taxon>Mytiloidea</taxon>
        <taxon>Mytilidae</taxon>
        <taxon>Mytilinae</taxon>
        <taxon>Mytilus</taxon>
    </lineage>
</organism>
<dbReference type="Gene3D" id="3.40.50.200">
    <property type="entry name" value="Peptidase S8/S53 domain"/>
    <property type="match status" value="1"/>
</dbReference>
<evidence type="ECO:0000256" key="6">
    <source>
        <dbReference type="ARBA" id="ARBA00022825"/>
    </source>
</evidence>
<dbReference type="InterPro" id="IPR036852">
    <property type="entry name" value="Peptidase_S8/S53_dom_sf"/>
</dbReference>
<dbReference type="EMBL" id="UYJE01010090">
    <property type="protein sequence ID" value="VDI79670.1"/>
    <property type="molecule type" value="Genomic_DNA"/>
</dbReference>
<dbReference type="InterPro" id="IPR015500">
    <property type="entry name" value="Peptidase_S8_subtilisin-rel"/>
</dbReference>
<dbReference type="CDD" id="cd04059">
    <property type="entry name" value="Peptidases_S8_Protein_convertases_Kexins_Furin-like"/>
    <property type="match status" value="1"/>
</dbReference>
<evidence type="ECO:0000256" key="9">
    <source>
        <dbReference type="PROSITE-ProRule" id="PRU01240"/>
    </source>
</evidence>
<dbReference type="PANTHER" id="PTHR42884">
    <property type="entry name" value="PROPROTEIN CONVERTASE SUBTILISIN/KEXIN-RELATED"/>
    <property type="match status" value="1"/>
</dbReference>
<keyword evidence="7" id="KW-0106">Calcium</keyword>
<protein>
    <submittedName>
        <fullName evidence="12">Furin</fullName>
        <ecNumber evidence="12">3.4.21.75</ecNumber>
    </submittedName>
</protein>
<dbReference type="PROSITE" id="PS00138">
    <property type="entry name" value="SUBTILASE_SER"/>
    <property type="match status" value="1"/>
</dbReference>
<dbReference type="AlphaFoldDB" id="A0A8B6HIY1"/>
<keyword evidence="10" id="KW-0472">Membrane</keyword>
<dbReference type="Gene3D" id="3.60.10.10">
    <property type="entry name" value="Endonuclease/exonuclease/phosphatase"/>
    <property type="match status" value="1"/>
</dbReference>
<dbReference type="PROSITE" id="PS00137">
    <property type="entry name" value="SUBTILASE_HIS"/>
    <property type="match status" value="1"/>
</dbReference>
<dbReference type="Gene3D" id="2.60.120.260">
    <property type="entry name" value="Galactose-binding domain-like"/>
    <property type="match status" value="1"/>
</dbReference>
<dbReference type="Pfam" id="PF00082">
    <property type="entry name" value="Peptidase_S8"/>
    <property type="match status" value="1"/>
</dbReference>
<keyword evidence="2 9" id="KW-0645">Protease</keyword>
<keyword evidence="10" id="KW-1133">Transmembrane helix</keyword>
<evidence type="ECO:0000256" key="5">
    <source>
        <dbReference type="ARBA" id="ARBA00022801"/>
    </source>
</evidence>
<keyword evidence="13" id="KW-1185">Reference proteome</keyword>
<dbReference type="SUPFAM" id="SSF52743">
    <property type="entry name" value="Subtilisin-like"/>
    <property type="match status" value="1"/>
</dbReference>
<gene>
    <name evidence="12" type="ORF">MGAL_10B067078</name>
</gene>
<feature type="domain" description="P/Homo B" evidence="11">
    <location>
        <begin position="399"/>
        <end position="534"/>
    </location>
</feature>
<dbReference type="OrthoDB" id="300641at2759"/>
<proteinExistence type="inferred from homology"/>
<evidence type="ECO:0000313" key="12">
    <source>
        <dbReference type="EMBL" id="VDI79670.1"/>
    </source>
</evidence>
<feature type="active site" description="Charge relay system" evidence="8 9">
    <location>
        <position position="150"/>
    </location>
</feature>
<dbReference type="InterPro" id="IPR023827">
    <property type="entry name" value="Peptidase_S8_Asp-AS"/>
</dbReference>
<dbReference type="InterPro" id="IPR008979">
    <property type="entry name" value="Galactose-bd-like_sf"/>
</dbReference>
<dbReference type="InterPro" id="IPR002884">
    <property type="entry name" value="P_dom"/>
</dbReference>
<evidence type="ECO:0000256" key="3">
    <source>
        <dbReference type="ARBA" id="ARBA00022685"/>
    </source>
</evidence>
<evidence type="ECO:0000313" key="13">
    <source>
        <dbReference type="Proteomes" id="UP000596742"/>
    </source>
</evidence>
<dbReference type="PROSITE" id="PS51892">
    <property type="entry name" value="SUBTILASE"/>
    <property type="match status" value="1"/>
</dbReference>
<dbReference type="PROSITE" id="PS00136">
    <property type="entry name" value="SUBTILASE_ASP"/>
    <property type="match status" value="1"/>
</dbReference>
<keyword evidence="4" id="KW-0732">Signal</keyword>
<feature type="active site" description="Charge relay system" evidence="8 9">
    <location>
        <position position="322"/>
    </location>
</feature>
<feature type="transmembrane region" description="Helical" evidence="10">
    <location>
        <begin position="629"/>
        <end position="650"/>
    </location>
</feature>
<dbReference type="EC" id="3.4.21.75" evidence="12"/>
<evidence type="ECO:0000259" key="11">
    <source>
        <dbReference type="PROSITE" id="PS51829"/>
    </source>
</evidence>
<dbReference type="PANTHER" id="PTHR42884:SF14">
    <property type="entry name" value="NEUROENDOCRINE CONVERTASE 1"/>
    <property type="match status" value="1"/>
</dbReference>
<sequence length="925" mass="102956">MSTAISVQQSRQELEFIQQEVRQPRVLKTADPEWYKLWHLVSHLTIFTQDKLNNKNILYPVDVHVTATKPAVRGIKYKALDILQNNDISPSMQINEAWNIGYTGRGIKIAILDDGLQTDHADLVSNVDLVNDYDYVDDDNNPMPPYGSSHGTEVAGLIAAEKDNNECIVGVAHQSTIVGVRLLGNRGLTDSEEAQALNHHINEIDIYSNSWGPPDGYGFYGPGTLRKEAMKAGVQNGRNGNGVIFIFASGNGMTHDNCNGDGYVNSIYTVAITSVQQGQNAWYSEVCAPALAATYGGSEEDRYLTTTTTTDECKTNGTQGTSFSAPIASGIIALALQANPYLTWRDVQHLIVLTSSRKGFNDTYSDWSVNGANKEFSQVLGYGLMDAEAMVSKAKTWAPVPVQHTFTTRTRFPFISTRSDMLSSNTIFVSGSDSLIRCLEQVTVRIKFSYSKFRGVTELYLVSPSGTESNLLHFRYEDAIKYERRGSLTWTFMSVHFWWENPVGIWRLKFGSYKGYSVVTLVSWSLTFYGTSINPLTQERTTAPTTLSINTSDQKSVSTTTKSTLLPTTVTEPISTSKTTYSLRATTSDILSTETATIADWVTTDYFSLSTTSTTGSDSSYFNSNNKPVIIGGVVAGVILIGTIIVFISWKISAERVKYVDSSTTSTAPAVFSNKSCVRQELHRLRTDATLQLCFKPLYNLSSNYFKVVFNNSRSLHAHFNDLISDPNILDADVIGIAESRLISTDENDHFHVPGFETPVRLDQKQTNFNTRPPHGLVLYYRNDCILHNTVTFSTPSLEFVIADIISPSKGLFQVVFVYKAPNCKLQQLKDTFLANLLPDVYLRHPKIIIMGDFNIDLNTGNTSFLKFMRDSFCCSQIVSKPTTSYGTLLDLIFLNFDSKVNFETDVLDSYWSDHKVIYVAIETQ</sequence>
<dbReference type="InterPro" id="IPR036691">
    <property type="entry name" value="Endo/exonu/phosph_ase_sf"/>
</dbReference>
<dbReference type="PRINTS" id="PR00723">
    <property type="entry name" value="SUBTILISIN"/>
</dbReference>